<accession>A0A9P4P648</accession>
<name>A0A9P4P648_9PLEO</name>
<evidence type="ECO:0000313" key="2">
    <source>
        <dbReference type="EMBL" id="KAF2439089.1"/>
    </source>
</evidence>
<keyword evidence="3" id="KW-1185">Reference proteome</keyword>
<evidence type="ECO:0000259" key="1">
    <source>
        <dbReference type="Pfam" id="PF24494"/>
    </source>
</evidence>
<dbReference type="AlphaFoldDB" id="A0A9P4P648"/>
<dbReference type="Proteomes" id="UP000799764">
    <property type="component" value="Unassembled WGS sequence"/>
</dbReference>
<organism evidence="2 3">
    <name type="scientific">Karstenula rhodostoma CBS 690.94</name>
    <dbReference type="NCBI Taxonomy" id="1392251"/>
    <lineage>
        <taxon>Eukaryota</taxon>
        <taxon>Fungi</taxon>
        <taxon>Dikarya</taxon>
        <taxon>Ascomycota</taxon>
        <taxon>Pezizomycotina</taxon>
        <taxon>Dothideomycetes</taxon>
        <taxon>Pleosporomycetidae</taxon>
        <taxon>Pleosporales</taxon>
        <taxon>Massarineae</taxon>
        <taxon>Didymosphaeriaceae</taxon>
        <taxon>Karstenula</taxon>
    </lineage>
</organism>
<protein>
    <recommendedName>
        <fullName evidence="1">DUF7587 domain-containing protein</fullName>
    </recommendedName>
</protein>
<sequence length="323" mass="37512">MMPQCGRGGCMLCTGQPQPYSQVFTKACRTRRMQRYTWRVEHSGSGALFDPTTRTIKAARRFIQSPTDAEARQAVTRHLAEQPWPSPYISLSLSLMWALNYAHTKKRQGCQQIRILLIDTWGLGYNFPCRVWPASPLVNLLQIPILDLEWRGDPYHEYLVESEIPAQAILGFLDIGFVGNRFQDERLHMLFPVLSYIHPQELVPILTSLERCRQPFIDKQKYFLTREHADSAYELADELLSRGCGFTAKDHFAITVMLLSLMPRTWLGSGVVRLRVLFDNIRCPHHYRYHLSTIPIDPRMVDLLEYVVGMRCLDIAPWYRREL</sequence>
<reference evidence="2" key="1">
    <citation type="journal article" date="2020" name="Stud. Mycol.">
        <title>101 Dothideomycetes genomes: a test case for predicting lifestyles and emergence of pathogens.</title>
        <authorList>
            <person name="Haridas S."/>
            <person name="Albert R."/>
            <person name="Binder M."/>
            <person name="Bloem J."/>
            <person name="Labutti K."/>
            <person name="Salamov A."/>
            <person name="Andreopoulos B."/>
            <person name="Baker S."/>
            <person name="Barry K."/>
            <person name="Bills G."/>
            <person name="Bluhm B."/>
            <person name="Cannon C."/>
            <person name="Castanera R."/>
            <person name="Culley D."/>
            <person name="Daum C."/>
            <person name="Ezra D."/>
            <person name="Gonzalez J."/>
            <person name="Henrissat B."/>
            <person name="Kuo A."/>
            <person name="Liang C."/>
            <person name="Lipzen A."/>
            <person name="Lutzoni F."/>
            <person name="Magnuson J."/>
            <person name="Mondo S."/>
            <person name="Nolan M."/>
            <person name="Ohm R."/>
            <person name="Pangilinan J."/>
            <person name="Park H.-J."/>
            <person name="Ramirez L."/>
            <person name="Alfaro M."/>
            <person name="Sun H."/>
            <person name="Tritt A."/>
            <person name="Yoshinaga Y."/>
            <person name="Zwiers L.-H."/>
            <person name="Turgeon B."/>
            <person name="Goodwin S."/>
            <person name="Spatafora J."/>
            <person name="Crous P."/>
            <person name="Grigoriev I."/>
        </authorList>
    </citation>
    <scope>NUCLEOTIDE SEQUENCE</scope>
    <source>
        <strain evidence="2">CBS 690.94</strain>
    </source>
</reference>
<dbReference type="OrthoDB" id="5101000at2759"/>
<comment type="caution">
    <text evidence="2">The sequence shown here is derived from an EMBL/GenBank/DDBJ whole genome shotgun (WGS) entry which is preliminary data.</text>
</comment>
<evidence type="ECO:0000313" key="3">
    <source>
        <dbReference type="Proteomes" id="UP000799764"/>
    </source>
</evidence>
<proteinExistence type="predicted"/>
<dbReference type="InterPro" id="IPR056009">
    <property type="entry name" value="DUF7587"/>
</dbReference>
<dbReference type="Pfam" id="PF24494">
    <property type="entry name" value="DUF7587"/>
    <property type="match status" value="1"/>
</dbReference>
<dbReference type="EMBL" id="MU001510">
    <property type="protein sequence ID" value="KAF2439089.1"/>
    <property type="molecule type" value="Genomic_DNA"/>
</dbReference>
<gene>
    <name evidence="2" type="ORF">P171DRAFT_131453</name>
</gene>
<feature type="domain" description="DUF7587" evidence="1">
    <location>
        <begin position="33"/>
        <end position="172"/>
    </location>
</feature>